<dbReference type="Proteomes" id="UP000009131">
    <property type="component" value="Unassembled WGS sequence"/>
</dbReference>
<keyword evidence="2" id="KW-1185">Reference proteome</keyword>
<dbReference type="HOGENOM" id="CLU_943611_0_0_1"/>
<sequence length="295" mass="33688">MADSVTVQDLKDRLADLEALAAVPNISRQGKVTTIFRMPSVPQVLNTLAPPAFQTLEDLLPTSRRAYSDKLRAAFPADIMQRLRSFDVELDPTMRLANITRLNPELASSDEWVTSELAEMMQQHIARTDGYLNLASLLKKAHLVRYRFAQLSSFILSHPWTSFDNESDVYELWRKLTFSQLIDMLPLNKLGFTLPSWTHKFIKRKTSDYLHITHLALANFNEAFVRDETDICSQLEHVAAWIHAAHLDSPDGRIRCLHLGCPFRSNRSRQLGLCSWHDTLDARLQLGVGVRPRIL</sequence>
<protein>
    <submittedName>
        <fullName evidence="1">Uncharacterized protein</fullName>
    </submittedName>
</protein>
<gene>
    <name evidence="1" type="primary">Mo02665</name>
    <name evidence="1" type="ORF">E5Q_02665</name>
</gene>
<evidence type="ECO:0000313" key="2">
    <source>
        <dbReference type="Proteomes" id="UP000009131"/>
    </source>
</evidence>
<dbReference type="InParanoid" id="G7DZJ5"/>
<dbReference type="EMBL" id="BABT02000069">
    <property type="protein sequence ID" value="GAA96005.1"/>
    <property type="molecule type" value="Genomic_DNA"/>
</dbReference>
<name>G7DZJ5_MIXOS</name>
<comment type="caution">
    <text evidence="1">The sequence shown here is derived from an EMBL/GenBank/DDBJ whole genome shotgun (WGS) entry which is preliminary data.</text>
</comment>
<dbReference type="AlphaFoldDB" id="G7DZJ5"/>
<reference evidence="1 2" key="1">
    <citation type="journal article" date="2011" name="J. Gen. Appl. Microbiol.">
        <title>Draft genome sequencing of the enigmatic basidiomycete Mixia osmundae.</title>
        <authorList>
            <person name="Nishida H."/>
            <person name="Nagatsuka Y."/>
            <person name="Sugiyama J."/>
        </authorList>
    </citation>
    <scope>NUCLEOTIDE SEQUENCE [LARGE SCALE GENOMIC DNA]</scope>
    <source>
        <strain evidence="2">CBS 9802 / IAM 14324 / JCM 22182 / KY 12970</strain>
    </source>
</reference>
<accession>G7DZJ5</accession>
<reference evidence="1 2" key="2">
    <citation type="journal article" date="2012" name="Open Biol.">
        <title>Characteristics of nucleosomes and linker DNA regions on the genome of the basidiomycete Mixia osmundae revealed by mono- and dinucleosome mapping.</title>
        <authorList>
            <person name="Nishida H."/>
            <person name="Kondo S."/>
            <person name="Matsumoto T."/>
            <person name="Suzuki Y."/>
            <person name="Yoshikawa H."/>
            <person name="Taylor T.D."/>
            <person name="Sugiyama J."/>
        </authorList>
    </citation>
    <scope>NUCLEOTIDE SEQUENCE [LARGE SCALE GENOMIC DNA]</scope>
    <source>
        <strain evidence="2">CBS 9802 / IAM 14324 / JCM 22182 / KY 12970</strain>
    </source>
</reference>
<evidence type="ECO:0000313" key="1">
    <source>
        <dbReference type="EMBL" id="GAA96005.1"/>
    </source>
</evidence>
<dbReference type="RefSeq" id="XP_014565740.1">
    <property type="nucleotide sequence ID" value="XM_014710254.1"/>
</dbReference>
<organism evidence="1 2">
    <name type="scientific">Mixia osmundae (strain CBS 9802 / IAM 14324 / JCM 22182 / KY 12970)</name>
    <dbReference type="NCBI Taxonomy" id="764103"/>
    <lineage>
        <taxon>Eukaryota</taxon>
        <taxon>Fungi</taxon>
        <taxon>Dikarya</taxon>
        <taxon>Basidiomycota</taxon>
        <taxon>Pucciniomycotina</taxon>
        <taxon>Mixiomycetes</taxon>
        <taxon>Mixiales</taxon>
        <taxon>Mixiaceae</taxon>
        <taxon>Mixia</taxon>
    </lineage>
</organism>
<proteinExistence type="predicted"/>